<protein>
    <recommendedName>
        <fullName evidence="3">MalT-like TPR region domain-containing protein</fullName>
    </recommendedName>
</protein>
<dbReference type="OrthoDB" id="1892356at2759"/>
<evidence type="ECO:0000313" key="2">
    <source>
        <dbReference type="Proteomes" id="UP000325577"/>
    </source>
</evidence>
<evidence type="ECO:0000313" key="1">
    <source>
        <dbReference type="EMBL" id="KAA8518928.1"/>
    </source>
</evidence>
<name>A0A5J4ZMP1_9ASTE</name>
<dbReference type="AlphaFoldDB" id="A0A5J4ZMP1"/>
<evidence type="ECO:0008006" key="3">
    <source>
        <dbReference type="Google" id="ProtNLM"/>
    </source>
</evidence>
<reference evidence="1 2" key="1">
    <citation type="submission" date="2019-09" db="EMBL/GenBank/DDBJ databases">
        <title>A chromosome-level genome assembly of the Chinese tupelo Nyssa sinensis.</title>
        <authorList>
            <person name="Yang X."/>
            <person name="Kang M."/>
            <person name="Yang Y."/>
            <person name="Xiong H."/>
            <person name="Wang M."/>
            <person name="Zhang Z."/>
            <person name="Wang Z."/>
            <person name="Wu H."/>
            <person name="Ma T."/>
            <person name="Liu J."/>
            <person name="Xi Z."/>
        </authorList>
    </citation>
    <scope>NUCLEOTIDE SEQUENCE [LARGE SCALE GENOMIC DNA]</scope>
    <source>
        <strain evidence="1">J267</strain>
        <tissue evidence="1">Leaf</tissue>
    </source>
</reference>
<dbReference type="PANTHER" id="PTHR47868:SF2">
    <property type="entry name" value="OS05G0457700 PROTEIN"/>
    <property type="match status" value="1"/>
</dbReference>
<sequence>MIGVAAKLSRVATTTARTAGLGLISRGPSPPFRLFSANNGPNADPVALQMINYAFSLPRSHKSDESYAEASLVLEQCFSTQRDDNSKGMVLLAMATLLAEREKCHEAIEKLQRIRDLTYASIGLRVAATEALVGLNLELEQDDASSDWFSLSGVILNQRSHSFEELKKTMFALAMLICHMENSCMSLRIYQLAKELYEKAIQGMSDNNDFSDPYNIAACNMAPEEVLLAATGCFETA</sequence>
<dbReference type="GO" id="GO:0005739">
    <property type="term" value="C:mitochondrion"/>
    <property type="evidence" value="ECO:0007669"/>
    <property type="project" value="TreeGrafter"/>
</dbReference>
<organism evidence="1 2">
    <name type="scientific">Nyssa sinensis</name>
    <dbReference type="NCBI Taxonomy" id="561372"/>
    <lineage>
        <taxon>Eukaryota</taxon>
        <taxon>Viridiplantae</taxon>
        <taxon>Streptophyta</taxon>
        <taxon>Embryophyta</taxon>
        <taxon>Tracheophyta</taxon>
        <taxon>Spermatophyta</taxon>
        <taxon>Magnoliopsida</taxon>
        <taxon>eudicotyledons</taxon>
        <taxon>Gunneridae</taxon>
        <taxon>Pentapetalae</taxon>
        <taxon>asterids</taxon>
        <taxon>Cornales</taxon>
        <taxon>Nyssaceae</taxon>
        <taxon>Nyssa</taxon>
    </lineage>
</organism>
<dbReference type="Proteomes" id="UP000325577">
    <property type="component" value="Linkage Group LG7"/>
</dbReference>
<dbReference type="EMBL" id="CM018050">
    <property type="protein sequence ID" value="KAA8518928.1"/>
    <property type="molecule type" value="Genomic_DNA"/>
</dbReference>
<keyword evidence="2" id="KW-1185">Reference proteome</keyword>
<accession>A0A5J4ZMP1</accession>
<gene>
    <name evidence="1" type="ORF">F0562_016298</name>
</gene>
<dbReference type="PANTHER" id="PTHR47868">
    <property type="entry name" value="OS05G0457700 PROTEIN"/>
    <property type="match status" value="1"/>
</dbReference>
<proteinExistence type="predicted"/>